<accession>A0AAN5C3Y1</accession>
<dbReference type="AlphaFoldDB" id="A0AAN5C3Y1"/>
<evidence type="ECO:0000313" key="3">
    <source>
        <dbReference type="Proteomes" id="UP001165205"/>
    </source>
</evidence>
<name>A0AAN5C3Y1_ASPOZ</name>
<evidence type="ECO:0000256" key="1">
    <source>
        <dbReference type="SAM" id="MobiDB-lite"/>
    </source>
</evidence>
<dbReference type="Proteomes" id="UP001165205">
    <property type="component" value="Unassembled WGS sequence"/>
</dbReference>
<feature type="region of interest" description="Disordered" evidence="1">
    <location>
        <begin position="90"/>
        <end position="125"/>
    </location>
</feature>
<proteinExistence type="predicted"/>
<gene>
    <name evidence="2" type="ORF">Aory04_001364000</name>
</gene>
<feature type="compositionally biased region" description="Basic residues" evidence="1">
    <location>
        <begin position="34"/>
        <end position="48"/>
    </location>
</feature>
<comment type="caution">
    <text evidence="2">The sequence shown here is derived from an EMBL/GenBank/DDBJ whole genome shotgun (WGS) entry which is preliminary data.</text>
</comment>
<sequence length="125" mass="14180">MTRLVPEPEKALREFQELGLQDGSDQPRFSFVKTRNKERKKSNYKKQKREKDQFGLHSVKTVTAQSGVPGSGGGSVSRFIHFWGFRTATGAPDEIENRKRNNNKSCGNIREQLETSLGGKKQIKK</sequence>
<reference evidence="2" key="1">
    <citation type="submission" date="2023-04" db="EMBL/GenBank/DDBJ databases">
        <title>Aspergillus oryzae NBRC 4228.</title>
        <authorList>
            <person name="Ichikawa N."/>
            <person name="Sato H."/>
            <person name="Tonouchi N."/>
        </authorList>
    </citation>
    <scope>NUCLEOTIDE SEQUENCE</scope>
    <source>
        <strain evidence="2">NBRC 4228</strain>
    </source>
</reference>
<protein>
    <submittedName>
        <fullName evidence="2">Unnamed protein product</fullName>
    </submittedName>
</protein>
<feature type="region of interest" description="Disordered" evidence="1">
    <location>
        <begin position="16"/>
        <end position="73"/>
    </location>
</feature>
<dbReference type="EMBL" id="BSYA01000426">
    <property type="protein sequence ID" value="GMG39143.1"/>
    <property type="molecule type" value="Genomic_DNA"/>
</dbReference>
<organism evidence="2 3">
    <name type="scientific">Aspergillus oryzae</name>
    <name type="common">Yellow koji mold</name>
    <dbReference type="NCBI Taxonomy" id="5062"/>
    <lineage>
        <taxon>Eukaryota</taxon>
        <taxon>Fungi</taxon>
        <taxon>Dikarya</taxon>
        <taxon>Ascomycota</taxon>
        <taxon>Pezizomycotina</taxon>
        <taxon>Eurotiomycetes</taxon>
        <taxon>Eurotiomycetidae</taxon>
        <taxon>Eurotiales</taxon>
        <taxon>Aspergillaceae</taxon>
        <taxon>Aspergillus</taxon>
        <taxon>Aspergillus subgen. Circumdati</taxon>
    </lineage>
</organism>
<evidence type="ECO:0000313" key="2">
    <source>
        <dbReference type="EMBL" id="GMG39143.1"/>
    </source>
</evidence>